<dbReference type="EMBL" id="JASMWN010000003">
    <property type="protein sequence ID" value="MDU9003504.1"/>
    <property type="molecule type" value="Genomic_DNA"/>
</dbReference>
<organism evidence="2 3">
    <name type="scientific">Sedimentitalea todarodis</name>
    <dbReference type="NCBI Taxonomy" id="1631240"/>
    <lineage>
        <taxon>Bacteria</taxon>
        <taxon>Pseudomonadati</taxon>
        <taxon>Pseudomonadota</taxon>
        <taxon>Alphaproteobacteria</taxon>
        <taxon>Rhodobacterales</taxon>
        <taxon>Paracoccaceae</taxon>
        <taxon>Sedimentitalea</taxon>
    </lineage>
</organism>
<evidence type="ECO:0000313" key="3">
    <source>
        <dbReference type="Proteomes" id="UP001255416"/>
    </source>
</evidence>
<sequence length="140" mass="14982">MKPNRIPYRACTLVLAGAIAAIAAPSMAWRATNNHTVNPLSATSFEVIGRGGISSIDYWCAAGDYARRALGAPLDQRIYISRARGEAETENAKSAVQFSLEPPVGSDLRPAFLLTVTRIGDNLSAWAAWNYCLPQTGAEG</sequence>
<dbReference type="Proteomes" id="UP001255416">
    <property type="component" value="Unassembled WGS sequence"/>
</dbReference>
<gene>
    <name evidence="2" type="ORF">QO231_06510</name>
</gene>
<comment type="caution">
    <text evidence="2">The sequence shown here is derived from an EMBL/GenBank/DDBJ whole genome shotgun (WGS) entry which is preliminary data.</text>
</comment>
<feature type="chain" id="PRO_5046039992" evidence="1">
    <location>
        <begin position="24"/>
        <end position="140"/>
    </location>
</feature>
<accession>A0ABU3VBH4</accession>
<evidence type="ECO:0000313" key="2">
    <source>
        <dbReference type="EMBL" id="MDU9003504.1"/>
    </source>
</evidence>
<keyword evidence="1" id="KW-0732">Signal</keyword>
<evidence type="ECO:0000256" key="1">
    <source>
        <dbReference type="SAM" id="SignalP"/>
    </source>
</evidence>
<protein>
    <submittedName>
        <fullName evidence="2">Uncharacterized protein</fullName>
    </submittedName>
</protein>
<name>A0ABU3VBH4_9RHOB</name>
<proteinExistence type="predicted"/>
<reference evidence="3" key="1">
    <citation type="submission" date="2023-05" db="EMBL/GenBank/DDBJ databases">
        <title>Sedimentitalea sp. nov. JM2-8.</title>
        <authorList>
            <person name="Huang J."/>
        </authorList>
    </citation>
    <scope>NUCLEOTIDE SEQUENCE [LARGE SCALE GENOMIC DNA]</scope>
    <source>
        <strain evidence="3">KHS03</strain>
    </source>
</reference>
<dbReference type="RefSeq" id="WP_316774443.1">
    <property type="nucleotide sequence ID" value="NZ_JASMWN010000003.1"/>
</dbReference>
<feature type="signal peptide" evidence="1">
    <location>
        <begin position="1"/>
        <end position="23"/>
    </location>
</feature>
<keyword evidence="3" id="KW-1185">Reference proteome</keyword>